<evidence type="ECO:0000313" key="3">
    <source>
        <dbReference type="Proteomes" id="UP000812287"/>
    </source>
</evidence>
<protein>
    <recommendedName>
        <fullName evidence="4">C2H2-type domain-containing protein</fullName>
    </recommendedName>
</protein>
<gene>
    <name evidence="2" type="ORF">BT62DRAFT_928382</name>
</gene>
<name>A0A9P7W0D0_9AGAR</name>
<dbReference type="Gene3D" id="3.30.160.60">
    <property type="entry name" value="Classic Zinc Finger"/>
    <property type="match status" value="1"/>
</dbReference>
<dbReference type="EMBL" id="MU250527">
    <property type="protein sequence ID" value="KAG7449654.1"/>
    <property type="molecule type" value="Genomic_DNA"/>
</dbReference>
<feature type="region of interest" description="Disordered" evidence="1">
    <location>
        <begin position="1"/>
        <end position="108"/>
    </location>
</feature>
<comment type="caution">
    <text evidence="2">The sequence shown here is derived from an EMBL/GenBank/DDBJ whole genome shotgun (WGS) entry which is preliminary data.</text>
</comment>
<dbReference type="AlphaFoldDB" id="A0A9P7W0D0"/>
<accession>A0A9P7W0D0</accession>
<organism evidence="2 3">
    <name type="scientific">Guyanagaster necrorhizus</name>
    <dbReference type="NCBI Taxonomy" id="856835"/>
    <lineage>
        <taxon>Eukaryota</taxon>
        <taxon>Fungi</taxon>
        <taxon>Dikarya</taxon>
        <taxon>Basidiomycota</taxon>
        <taxon>Agaricomycotina</taxon>
        <taxon>Agaricomycetes</taxon>
        <taxon>Agaricomycetidae</taxon>
        <taxon>Agaricales</taxon>
        <taxon>Marasmiineae</taxon>
        <taxon>Physalacriaceae</taxon>
        <taxon>Guyanagaster</taxon>
    </lineage>
</organism>
<keyword evidence="3" id="KW-1185">Reference proteome</keyword>
<feature type="compositionally biased region" description="Basic and acidic residues" evidence="1">
    <location>
        <begin position="80"/>
        <end position="90"/>
    </location>
</feature>
<reference evidence="2" key="1">
    <citation type="submission" date="2020-11" db="EMBL/GenBank/DDBJ databases">
        <title>Adaptations for nitrogen fixation in a non-lichenized fungal sporocarp promotes dispersal by wood-feeding termites.</title>
        <authorList>
            <consortium name="DOE Joint Genome Institute"/>
            <person name="Koch R.A."/>
            <person name="Yoon G."/>
            <person name="Arayal U."/>
            <person name="Lail K."/>
            <person name="Amirebrahimi M."/>
            <person name="Labutti K."/>
            <person name="Lipzen A."/>
            <person name="Riley R."/>
            <person name="Barry K."/>
            <person name="Henrissat B."/>
            <person name="Grigoriev I.V."/>
            <person name="Herr J.R."/>
            <person name="Aime M.C."/>
        </authorList>
    </citation>
    <scope>NUCLEOTIDE SEQUENCE</scope>
    <source>
        <strain evidence="2">MCA 3950</strain>
    </source>
</reference>
<dbReference type="GeneID" id="66107789"/>
<evidence type="ECO:0000256" key="1">
    <source>
        <dbReference type="SAM" id="MobiDB-lite"/>
    </source>
</evidence>
<feature type="compositionally biased region" description="Low complexity" evidence="1">
    <location>
        <begin position="39"/>
        <end position="54"/>
    </location>
</feature>
<evidence type="ECO:0000313" key="2">
    <source>
        <dbReference type="EMBL" id="KAG7449654.1"/>
    </source>
</evidence>
<proteinExistence type="predicted"/>
<dbReference type="Proteomes" id="UP000812287">
    <property type="component" value="Unassembled WGS sequence"/>
</dbReference>
<feature type="compositionally biased region" description="Basic and acidic residues" evidence="1">
    <location>
        <begin position="12"/>
        <end position="22"/>
    </location>
</feature>
<feature type="non-terminal residue" evidence="2">
    <location>
        <position position="166"/>
    </location>
</feature>
<evidence type="ECO:0008006" key="4">
    <source>
        <dbReference type="Google" id="ProtNLM"/>
    </source>
</evidence>
<sequence>MPFRENTLARATVEEPKPETRSPKRARHTPLSTPELDSDVSSLPSTPLSTPSPVARLSRPTRPLPRNSNKQKPKGNRSNPQKDCDDDFRLGGKPKVSANHRPRGTGHIPCGSCSGMFQRQNDRNRHQLRCPERELELEEKMRCQGCSRLMSRKDALKRHQRTCRKL</sequence>
<dbReference type="RefSeq" id="XP_043043154.1">
    <property type="nucleotide sequence ID" value="XM_043185492.1"/>
</dbReference>
<dbReference type="OrthoDB" id="8117402at2759"/>